<evidence type="ECO:0000256" key="1">
    <source>
        <dbReference type="SAM" id="MobiDB-lite"/>
    </source>
</evidence>
<sequence length="393" mass="44670">MTDDLATWSAPVLDSFLDLLIEPAAEPTLAITVKRATPVAEMTMTRRLSYDEDDVNSSASDATCSSKNSTAQQRYRKRQKRELEYLRDQVAEMSAHLTVLKSIRGLETSQSSFWEKKARVQKLSSQKAAQENARLKDAVEEQLKIAETLNQLLVKRPKLAAFPTMDTVDWRLRRLSTDKASRDACLRALLQDGYDHVDTMLLRQNLFDVPSGHKSVTVRLNEAGTALATSVQGVHRIASNYLTLASRLWTIWNDPHNTEFERIFRSRVLDKVDDNIVYCEHIEHFRGAVPYLYRLCATQRYIENDRVVFVVQTILDDPLHPPPPGLYVSNDQLTVIFERVSETETIRRLCVSGELPIAPPPGSPLTDNPQHLICDFILHEMTQCFDQLEAVFG</sequence>
<dbReference type="InParanoid" id="T0QRG5"/>
<dbReference type="EMBL" id="JH767145">
    <property type="protein sequence ID" value="EQC37326.1"/>
    <property type="molecule type" value="Genomic_DNA"/>
</dbReference>
<dbReference type="OrthoDB" id="106293at2759"/>
<feature type="region of interest" description="Disordered" evidence="1">
    <location>
        <begin position="51"/>
        <end position="75"/>
    </location>
</feature>
<dbReference type="CDD" id="cd14686">
    <property type="entry name" value="bZIP"/>
    <property type="match status" value="1"/>
</dbReference>
<dbReference type="Proteomes" id="UP000030762">
    <property type="component" value="Unassembled WGS sequence"/>
</dbReference>
<keyword evidence="3" id="KW-1185">Reference proteome</keyword>
<evidence type="ECO:0000313" key="3">
    <source>
        <dbReference type="Proteomes" id="UP000030762"/>
    </source>
</evidence>
<dbReference type="RefSeq" id="XP_008609488.1">
    <property type="nucleotide sequence ID" value="XM_008611266.1"/>
</dbReference>
<dbReference type="STRING" id="1156394.T0QRG5"/>
<evidence type="ECO:0008006" key="4">
    <source>
        <dbReference type="Google" id="ProtNLM"/>
    </source>
</evidence>
<dbReference type="VEuPathDB" id="FungiDB:SDRG_05545"/>
<protein>
    <recommendedName>
        <fullName evidence="4">BZIP domain-containing protein</fullName>
    </recommendedName>
</protein>
<accession>T0QRG5</accession>
<dbReference type="GeneID" id="19946272"/>
<dbReference type="OMA" id="CATQRYI"/>
<proteinExistence type="predicted"/>
<evidence type="ECO:0000313" key="2">
    <source>
        <dbReference type="EMBL" id="EQC37326.1"/>
    </source>
</evidence>
<gene>
    <name evidence="2" type="ORF">SDRG_05545</name>
</gene>
<dbReference type="AlphaFoldDB" id="T0QRG5"/>
<name>T0QRG5_SAPDV</name>
<organism evidence="2 3">
    <name type="scientific">Saprolegnia diclina (strain VS20)</name>
    <dbReference type="NCBI Taxonomy" id="1156394"/>
    <lineage>
        <taxon>Eukaryota</taxon>
        <taxon>Sar</taxon>
        <taxon>Stramenopiles</taxon>
        <taxon>Oomycota</taxon>
        <taxon>Saprolegniomycetes</taxon>
        <taxon>Saprolegniales</taxon>
        <taxon>Saprolegniaceae</taxon>
        <taxon>Saprolegnia</taxon>
    </lineage>
</organism>
<reference evidence="2 3" key="1">
    <citation type="submission" date="2012-04" db="EMBL/GenBank/DDBJ databases">
        <title>The Genome Sequence of Saprolegnia declina VS20.</title>
        <authorList>
            <consortium name="The Broad Institute Genome Sequencing Platform"/>
            <person name="Russ C."/>
            <person name="Nusbaum C."/>
            <person name="Tyler B."/>
            <person name="van West P."/>
            <person name="Dieguez-Uribeondo J."/>
            <person name="de Bruijn I."/>
            <person name="Tripathy S."/>
            <person name="Jiang R."/>
            <person name="Young S.K."/>
            <person name="Zeng Q."/>
            <person name="Gargeya S."/>
            <person name="Fitzgerald M."/>
            <person name="Haas B."/>
            <person name="Abouelleil A."/>
            <person name="Alvarado L."/>
            <person name="Arachchi H.M."/>
            <person name="Berlin A."/>
            <person name="Chapman S.B."/>
            <person name="Goldberg J."/>
            <person name="Griggs A."/>
            <person name="Gujja S."/>
            <person name="Hansen M."/>
            <person name="Howarth C."/>
            <person name="Imamovic A."/>
            <person name="Larimer J."/>
            <person name="McCowen C."/>
            <person name="Montmayeur A."/>
            <person name="Murphy C."/>
            <person name="Neiman D."/>
            <person name="Pearson M."/>
            <person name="Priest M."/>
            <person name="Roberts A."/>
            <person name="Saif S."/>
            <person name="Shea T."/>
            <person name="Sisk P."/>
            <person name="Sykes S."/>
            <person name="Wortman J."/>
            <person name="Nusbaum C."/>
            <person name="Birren B."/>
        </authorList>
    </citation>
    <scope>NUCLEOTIDE SEQUENCE [LARGE SCALE GENOMIC DNA]</scope>
    <source>
        <strain evidence="2 3">VS20</strain>
    </source>
</reference>
<feature type="compositionally biased region" description="Polar residues" evidence="1">
    <location>
        <begin position="56"/>
        <end position="73"/>
    </location>
</feature>
<dbReference type="eggNOG" id="ENOG502S91X">
    <property type="taxonomic scope" value="Eukaryota"/>
</dbReference>